<dbReference type="EMBL" id="AMQN01008703">
    <property type="status" value="NOT_ANNOTATED_CDS"/>
    <property type="molecule type" value="Genomic_DNA"/>
</dbReference>
<sequence>MATALASIYFSGVVIIASIRQRFREISTLQYVLMSALKAQMCTDQSRLFKGEFIDSEPQMTMGDGIDTPSPIKRRHILKSARDSVPRECTGGVVTCSWKHKTDHNYIITASDAASAREGAMSLLTVRKTTFHKSRCPLKERCYRNGCYIVTKESEHLLDVTGRCVRSSARFDFITVQPNVIDPQTETQNRERNFESLPLRIHLPSSLSSKRSRQDPEEGLRHAQSSSRKTGSSIRKSKMSKLMFSSIQHP</sequence>
<dbReference type="AlphaFoldDB" id="R7UG52"/>
<reference evidence="4" key="1">
    <citation type="submission" date="2012-12" db="EMBL/GenBank/DDBJ databases">
        <authorList>
            <person name="Hellsten U."/>
            <person name="Grimwood J."/>
            <person name="Chapman J.A."/>
            <person name="Shapiro H."/>
            <person name="Aerts A."/>
            <person name="Otillar R.P."/>
            <person name="Terry A.Y."/>
            <person name="Boore J.L."/>
            <person name="Simakov O."/>
            <person name="Marletaz F."/>
            <person name="Cho S.-J."/>
            <person name="Edsinger-Gonzales E."/>
            <person name="Havlak P."/>
            <person name="Kuo D.-H."/>
            <person name="Larsson T."/>
            <person name="Lv J."/>
            <person name="Arendt D."/>
            <person name="Savage R."/>
            <person name="Osoegawa K."/>
            <person name="de Jong P."/>
            <person name="Lindberg D.R."/>
            <person name="Seaver E.C."/>
            <person name="Weisblat D.A."/>
            <person name="Putnam N.H."/>
            <person name="Grigoriev I.V."/>
            <person name="Rokhsar D.S."/>
        </authorList>
    </citation>
    <scope>NUCLEOTIDE SEQUENCE</scope>
    <source>
        <strain evidence="4">I ESC-2004</strain>
    </source>
</reference>
<organism evidence="2">
    <name type="scientific">Capitella teleta</name>
    <name type="common">Polychaete worm</name>
    <dbReference type="NCBI Taxonomy" id="283909"/>
    <lineage>
        <taxon>Eukaryota</taxon>
        <taxon>Metazoa</taxon>
        <taxon>Spiralia</taxon>
        <taxon>Lophotrochozoa</taxon>
        <taxon>Annelida</taxon>
        <taxon>Polychaeta</taxon>
        <taxon>Sedentaria</taxon>
        <taxon>Scolecida</taxon>
        <taxon>Capitellidae</taxon>
        <taxon>Capitella</taxon>
    </lineage>
</organism>
<reference evidence="2 4" key="2">
    <citation type="journal article" date="2013" name="Nature">
        <title>Insights into bilaterian evolution from three spiralian genomes.</title>
        <authorList>
            <person name="Simakov O."/>
            <person name="Marletaz F."/>
            <person name="Cho S.J."/>
            <person name="Edsinger-Gonzales E."/>
            <person name="Havlak P."/>
            <person name="Hellsten U."/>
            <person name="Kuo D.H."/>
            <person name="Larsson T."/>
            <person name="Lv J."/>
            <person name="Arendt D."/>
            <person name="Savage R."/>
            <person name="Osoegawa K."/>
            <person name="de Jong P."/>
            <person name="Grimwood J."/>
            <person name="Chapman J.A."/>
            <person name="Shapiro H."/>
            <person name="Aerts A."/>
            <person name="Otillar R.P."/>
            <person name="Terry A.Y."/>
            <person name="Boore J.L."/>
            <person name="Grigoriev I.V."/>
            <person name="Lindberg D.R."/>
            <person name="Seaver E.C."/>
            <person name="Weisblat D.A."/>
            <person name="Putnam N.H."/>
            <person name="Rokhsar D.S."/>
        </authorList>
    </citation>
    <scope>NUCLEOTIDE SEQUENCE</scope>
    <source>
        <strain evidence="2 4">I ESC-2004</strain>
    </source>
</reference>
<evidence type="ECO:0000313" key="3">
    <source>
        <dbReference type="EnsemblMetazoa" id="CapteP215565"/>
    </source>
</evidence>
<feature type="compositionally biased region" description="Polar residues" evidence="1">
    <location>
        <begin position="223"/>
        <end position="234"/>
    </location>
</feature>
<evidence type="ECO:0000313" key="4">
    <source>
        <dbReference type="Proteomes" id="UP000014760"/>
    </source>
</evidence>
<proteinExistence type="predicted"/>
<protein>
    <submittedName>
        <fullName evidence="2 3">Uncharacterized protein</fullName>
    </submittedName>
</protein>
<gene>
    <name evidence="2" type="ORF">CAPTEDRAFT_215565</name>
</gene>
<dbReference type="EnsemblMetazoa" id="CapteT215565">
    <property type="protein sequence ID" value="CapteP215565"/>
    <property type="gene ID" value="CapteG215565"/>
</dbReference>
<dbReference type="Proteomes" id="UP000014760">
    <property type="component" value="Unassembled WGS sequence"/>
</dbReference>
<feature type="region of interest" description="Disordered" evidence="1">
    <location>
        <begin position="205"/>
        <end position="250"/>
    </location>
</feature>
<keyword evidence="4" id="KW-1185">Reference proteome</keyword>
<accession>R7UG52</accession>
<reference evidence="3" key="3">
    <citation type="submission" date="2015-06" db="UniProtKB">
        <authorList>
            <consortium name="EnsemblMetazoa"/>
        </authorList>
    </citation>
    <scope>IDENTIFICATION</scope>
</reference>
<feature type="compositionally biased region" description="Basic and acidic residues" evidence="1">
    <location>
        <begin position="212"/>
        <end position="221"/>
    </location>
</feature>
<evidence type="ECO:0000256" key="1">
    <source>
        <dbReference type="SAM" id="MobiDB-lite"/>
    </source>
</evidence>
<dbReference type="EMBL" id="KB303777">
    <property type="protein sequence ID" value="ELU02783.1"/>
    <property type="molecule type" value="Genomic_DNA"/>
</dbReference>
<dbReference type="HOGENOM" id="CLU_1112213_0_0_1"/>
<evidence type="ECO:0000313" key="2">
    <source>
        <dbReference type="EMBL" id="ELU02783.1"/>
    </source>
</evidence>
<name>R7UG52_CAPTE</name>